<sequence length="128" mass="14087">EAKFPVIVYFHQGDFIFGTSRSDVLGPQYLLDRDIVLVAPQSRLGPLGYLSSGDEHAQGNFGLKDQAAALRWVRENISNFGGNPNSVTIAGYGTGSTSVYLHMMSPLSKGIFAVVEYNFKFLNLQRKV</sequence>
<evidence type="ECO:0000256" key="1">
    <source>
        <dbReference type="ARBA" id="ARBA00005964"/>
    </source>
</evidence>
<dbReference type="SUPFAM" id="SSF53474">
    <property type="entry name" value="alpha/beta-Hydrolases"/>
    <property type="match status" value="1"/>
</dbReference>
<dbReference type="EMBL" id="JBFDAA010000005">
    <property type="protein sequence ID" value="KAL1132551.1"/>
    <property type="molecule type" value="Genomic_DNA"/>
</dbReference>
<reference evidence="6 7" key="1">
    <citation type="submission" date="2024-07" db="EMBL/GenBank/DDBJ databases">
        <title>Chromosome-level genome assembly of the water stick insect Ranatra chinensis (Heteroptera: Nepidae).</title>
        <authorList>
            <person name="Liu X."/>
        </authorList>
    </citation>
    <scope>NUCLEOTIDE SEQUENCE [LARGE SCALE GENOMIC DNA]</scope>
    <source>
        <strain evidence="6">Cailab_2021Rc</strain>
        <tissue evidence="6">Muscle</tissue>
    </source>
</reference>
<dbReference type="Gene3D" id="3.40.50.1820">
    <property type="entry name" value="alpha/beta hydrolase"/>
    <property type="match status" value="1"/>
</dbReference>
<dbReference type="Pfam" id="PF00135">
    <property type="entry name" value="COesterase"/>
    <property type="match status" value="1"/>
</dbReference>
<accession>A0ABD0YMR6</accession>
<feature type="non-terminal residue" evidence="6">
    <location>
        <position position="1"/>
    </location>
</feature>
<dbReference type="GO" id="GO:0052689">
    <property type="term" value="F:carboxylic ester hydrolase activity"/>
    <property type="evidence" value="ECO:0007669"/>
    <property type="project" value="UniProtKB-KW"/>
</dbReference>
<feature type="domain" description="Carboxylesterase type B" evidence="5">
    <location>
        <begin position="2"/>
        <end position="112"/>
    </location>
</feature>
<comment type="caution">
    <text evidence="6">The sequence shown here is derived from an EMBL/GenBank/DDBJ whole genome shotgun (WGS) entry which is preliminary data.</text>
</comment>
<dbReference type="PANTHER" id="PTHR43142">
    <property type="entry name" value="CARBOXYLIC ESTER HYDROLASE"/>
    <property type="match status" value="1"/>
</dbReference>
<keyword evidence="4" id="KW-0325">Glycoprotein</keyword>
<keyword evidence="7" id="KW-1185">Reference proteome</keyword>
<dbReference type="Proteomes" id="UP001558652">
    <property type="component" value="Unassembled WGS sequence"/>
</dbReference>
<gene>
    <name evidence="6" type="ORF">AAG570_010503</name>
</gene>
<dbReference type="InterPro" id="IPR029058">
    <property type="entry name" value="AB_hydrolase_fold"/>
</dbReference>
<evidence type="ECO:0000259" key="5">
    <source>
        <dbReference type="Pfam" id="PF00135"/>
    </source>
</evidence>
<proteinExistence type="inferred from homology"/>
<protein>
    <recommendedName>
        <fullName evidence="5">Carboxylesterase type B domain-containing protein</fullName>
    </recommendedName>
</protein>
<dbReference type="PANTHER" id="PTHR43142:SF1">
    <property type="entry name" value="CARBOXYLIC ESTER HYDROLASE"/>
    <property type="match status" value="1"/>
</dbReference>
<name>A0ABD0YMR6_9HEMI</name>
<evidence type="ECO:0000256" key="2">
    <source>
        <dbReference type="ARBA" id="ARBA00022487"/>
    </source>
</evidence>
<dbReference type="AlphaFoldDB" id="A0ABD0YMR6"/>
<evidence type="ECO:0000256" key="4">
    <source>
        <dbReference type="ARBA" id="ARBA00023180"/>
    </source>
</evidence>
<organism evidence="6 7">
    <name type="scientific">Ranatra chinensis</name>
    <dbReference type="NCBI Taxonomy" id="642074"/>
    <lineage>
        <taxon>Eukaryota</taxon>
        <taxon>Metazoa</taxon>
        <taxon>Ecdysozoa</taxon>
        <taxon>Arthropoda</taxon>
        <taxon>Hexapoda</taxon>
        <taxon>Insecta</taxon>
        <taxon>Pterygota</taxon>
        <taxon>Neoptera</taxon>
        <taxon>Paraneoptera</taxon>
        <taxon>Hemiptera</taxon>
        <taxon>Heteroptera</taxon>
        <taxon>Panheteroptera</taxon>
        <taxon>Nepomorpha</taxon>
        <taxon>Nepidae</taxon>
        <taxon>Ranatrinae</taxon>
        <taxon>Ranatra</taxon>
    </lineage>
</organism>
<evidence type="ECO:0000313" key="6">
    <source>
        <dbReference type="EMBL" id="KAL1132551.1"/>
    </source>
</evidence>
<keyword evidence="3" id="KW-0378">Hydrolase</keyword>
<keyword evidence="2" id="KW-0719">Serine esterase</keyword>
<dbReference type="InterPro" id="IPR002018">
    <property type="entry name" value="CarbesteraseB"/>
</dbReference>
<comment type="similarity">
    <text evidence="1">Belongs to the type-B carboxylesterase/lipase family.</text>
</comment>
<evidence type="ECO:0000256" key="3">
    <source>
        <dbReference type="ARBA" id="ARBA00022801"/>
    </source>
</evidence>
<evidence type="ECO:0000313" key="7">
    <source>
        <dbReference type="Proteomes" id="UP001558652"/>
    </source>
</evidence>